<evidence type="ECO:0000256" key="5">
    <source>
        <dbReference type="ARBA" id="ARBA00023136"/>
    </source>
</evidence>
<keyword evidence="4 6" id="KW-1133">Transmembrane helix</keyword>
<dbReference type="Proteomes" id="UP000004622">
    <property type="component" value="Unassembled WGS sequence"/>
</dbReference>
<feature type="transmembrane region" description="Helical" evidence="6">
    <location>
        <begin position="46"/>
        <end position="64"/>
    </location>
</feature>
<dbReference type="Pfam" id="PF07690">
    <property type="entry name" value="MFS_1"/>
    <property type="match status" value="1"/>
</dbReference>
<keyword evidence="3 6" id="KW-0812">Transmembrane</keyword>
<feature type="transmembrane region" description="Helical" evidence="6">
    <location>
        <begin position="71"/>
        <end position="89"/>
    </location>
</feature>
<evidence type="ECO:0000313" key="9">
    <source>
        <dbReference type="Proteomes" id="UP000004622"/>
    </source>
</evidence>
<evidence type="ECO:0000256" key="2">
    <source>
        <dbReference type="ARBA" id="ARBA00022475"/>
    </source>
</evidence>
<feature type="transmembrane region" description="Helical" evidence="6">
    <location>
        <begin position="95"/>
        <end position="115"/>
    </location>
</feature>
<reference evidence="8 9" key="1">
    <citation type="journal article" date="2012" name="J. Bacteriol.">
        <title>Genome Sequence of Nitratireductor aquibiodomus Strain RA22.</title>
        <authorList>
            <person name="Singh A."/>
            <person name="Jangir P.K."/>
            <person name="Kumari C."/>
            <person name="Sharma R."/>
        </authorList>
    </citation>
    <scope>NUCLEOTIDE SEQUENCE [LARGE SCALE GENOMIC DNA]</scope>
    <source>
        <strain evidence="8 9">RA22</strain>
    </source>
</reference>
<dbReference type="PROSITE" id="PS50850">
    <property type="entry name" value="MFS"/>
    <property type="match status" value="1"/>
</dbReference>
<keyword evidence="2" id="KW-1003">Cell membrane</keyword>
<comment type="caution">
    <text evidence="8">The sequence shown here is derived from an EMBL/GenBank/DDBJ whole genome shotgun (WGS) entry which is preliminary data.</text>
</comment>
<evidence type="ECO:0000259" key="7">
    <source>
        <dbReference type="PROSITE" id="PS50850"/>
    </source>
</evidence>
<dbReference type="InterPro" id="IPR020846">
    <property type="entry name" value="MFS_dom"/>
</dbReference>
<dbReference type="InterPro" id="IPR011701">
    <property type="entry name" value="MFS"/>
</dbReference>
<proteinExistence type="predicted"/>
<name>I5BZF7_9HYPH</name>
<dbReference type="InterPro" id="IPR050189">
    <property type="entry name" value="MFS_Efflux_Transporters"/>
</dbReference>
<dbReference type="GO" id="GO:0022857">
    <property type="term" value="F:transmembrane transporter activity"/>
    <property type="evidence" value="ECO:0007669"/>
    <property type="project" value="InterPro"/>
</dbReference>
<feature type="domain" description="Major facilitator superfamily (MFS) profile" evidence="7">
    <location>
        <begin position="6"/>
        <end position="116"/>
    </location>
</feature>
<sequence>MSSRLFLPVLALVVFFVGATEFMIAPMLTPIGTAFGASPAAASWLISGYALSYALGAPLIGLIAHRIDWRMLLAVALALLAADGLAVAFAPTLGIAIALRVLGGVAAAALIPAVFA</sequence>
<evidence type="ECO:0000256" key="6">
    <source>
        <dbReference type="SAM" id="Phobius"/>
    </source>
</evidence>
<dbReference type="PANTHER" id="PTHR43124:SF3">
    <property type="entry name" value="CHLORAMPHENICOL EFFLUX PUMP RV0191"/>
    <property type="match status" value="1"/>
</dbReference>
<dbReference type="AlphaFoldDB" id="I5BZF7"/>
<protein>
    <recommendedName>
        <fullName evidence="7">Major facilitator superfamily (MFS) profile domain-containing protein</fullName>
    </recommendedName>
</protein>
<gene>
    <name evidence="8" type="ORF">A33O_10114</name>
</gene>
<organism evidence="8 9">
    <name type="scientific">Nitratireductor aquibiodomus RA22</name>
    <dbReference type="NCBI Taxonomy" id="1189611"/>
    <lineage>
        <taxon>Bacteria</taxon>
        <taxon>Pseudomonadati</taxon>
        <taxon>Pseudomonadota</taxon>
        <taxon>Alphaproteobacteria</taxon>
        <taxon>Hyphomicrobiales</taxon>
        <taxon>Phyllobacteriaceae</taxon>
        <taxon>Nitratireductor</taxon>
    </lineage>
</organism>
<evidence type="ECO:0000256" key="4">
    <source>
        <dbReference type="ARBA" id="ARBA00022989"/>
    </source>
</evidence>
<evidence type="ECO:0000256" key="3">
    <source>
        <dbReference type="ARBA" id="ARBA00022692"/>
    </source>
</evidence>
<dbReference type="PANTHER" id="PTHR43124">
    <property type="entry name" value="PURINE EFFLUX PUMP PBUE"/>
    <property type="match status" value="1"/>
</dbReference>
<accession>I5BZF7</accession>
<dbReference type="PATRIC" id="fig|1189611.3.peg.2055"/>
<evidence type="ECO:0000313" key="8">
    <source>
        <dbReference type="EMBL" id="EIM74959.1"/>
    </source>
</evidence>
<dbReference type="SUPFAM" id="SSF103473">
    <property type="entry name" value="MFS general substrate transporter"/>
    <property type="match status" value="1"/>
</dbReference>
<dbReference type="InterPro" id="IPR036259">
    <property type="entry name" value="MFS_trans_sf"/>
</dbReference>
<keyword evidence="5 6" id="KW-0472">Membrane</keyword>
<dbReference type="GO" id="GO:0005886">
    <property type="term" value="C:plasma membrane"/>
    <property type="evidence" value="ECO:0007669"/>
    <property type="project" value="UniProtKB-SubCell"/>
</dbReference>
<comment type="subcellular location">
    <subcellularLocation>
        <location evidence="1">Cell membrane</location>
        <topology evidence="1">Multi-pass membrane protein</topology>
    </subcellularLocation>
</comment>
<evidence type="ECO:0000256" key="1">
    <source>
        <dbReference type="ARBA" id="ARBA00004651"/>
    </source>
</evidence>
<dbReference type="Gene3D" id="1.20.1250.20">
    <property type="entry name" value="MFS general substrate transporter like domains"/>
    <property type="match status" value="1"/>
</dbReference>
<dbReference type="EMBL" id="AJXZ01000024">
    <property type="protein sequence ID" value="EIM74959.1"/>
    <property type="molecule type" value="Genomic_DNA"/>
</dbReference>